<dbReference type="OrthoDB" id="5366687at2759"/>
<dbReference type="EMBL" id="MU006218">
    <property type="protein sequence ID" value="KAF2831789.1"/>
    <property type="molecule type" value="Genomic_DNA"/>
</dbReference>
<dbReference type="AlphaFoldDB" id="A0A6A7AGJ1"/>
<feature type="region of interest" description="Disordered" evidence="1">
    <location>
        <begin position="125"/>
        <end position="145"/>
    </location>
</feature>
<gene>
    <name evidence="2" type="ORF">CC86DRAFT_402285</name>
</gene>
<evidence type="ECO:0000256" key="1">
    <source>
        <dbReference type="SAM" id="MobiDB-lite"/>
    </source>
</evidence>
<dbReference type="Proteomes" id="UP000799424">
    <property type="component" value="Unassembled WGS sequence"/>
</dbReference>
<proteinExistence type="predicted"/>
<protein>
    <submittedName>
        <fullName evidence="2">Uncharacterized protein</fullName>
    </submittedName>
</protein>
<evidence type="ECO:0000313" key="3">
    <source>
        <dbReference type="Proteomes" id="UP000799424"/>
    </source>
</evidence>
<name>A0A6A7AGJ1_9PLEO</name>
<accession>A0A6A7AGJ1</accession>
<evidence type="ECO:0000313" key="2">
    <source>
        <dbReference type="EMBL" id="KAF2831789.1"/>
    </source>
</evidence>
<sequence length="252" mass="28046">MDENAVNSLMSTVELISTNLDARPESWREQLQAIRNTTMSLEILDKTPEEARKRWQLPLVTVFQRVAFADADNGIIQDVANWCLRQALTLLHLYPEDADVLALIGRNWLMRAQKSLASIHLAERGSSSGSSVSASAQGHDQEGKSARAFAEAEERLHTADYVEARGILLPAIEYFQRAVDTARSQDIVTGTLLSTAAETYMSMGNVTSSRVNDQYFQQAMAYLREAAELAEYTLPAHLEQYLDEYGALYPAA</sequence>
<reference evidence="2" key="1">
    <citation type="journal article" date="2020" name="Stud. Mycol.">
        <title>101 Dothideomycetes genomes: a test case for predicting lifestyles and emergence of pathogens.</title>
        <authorList>
            <person name="Haridas S."/>
            <person name="Albert R."/>
            <person name="Binder M."/>
            <person name="Bloem J."/>
            <person name="Labutti K."/>
            <person name="Salamov A."/>
            <person name="Andreopoulos B."/>
            <person name="Baker S."/>
            <person name="Barry K."/>
            <person name="Bills G."/>
            <person name="Bluhm B."/>
            <person name="Cannon C."/>
            <person name="Castanera R."/>
            <person name="Culley D."/>
            <person name="Daum C."/>
            <person name="Ezra D."/>
            <person name="Gonzalez J."/>
            <person name="Henrissat B."/>
            <person name="Kuo A."/>
            <person name="Liang C."/>
            <person name="Lipzen A."/>
            <person name="Lutzoni F."/>
            <person name="Magnuson J."/>
            <person name="Mondo S."/>
            <person name="Nolan M."/>
            <person name="Ohm R."/>
            <person name="Pangilinan J."/>
            <person name="Park H.-J."/>
            <person name="Ramirez L."/>
            <person name="Alfaro M."/>
            <person name="Sun H."/>
            <person name="Tritt A."/>
            <person name="Yoshinaga Y."/>
            <person name="Zwiers L.-H."/>
            <person name="Turgeon B."/>
            <person name="Goodwin S."/>
            <person name="Spatafora J."/>
            <person name="Crous P."/>
            <person name="Grigoriev I."/>
        </authorList>
    </citation>
    <scope>NUCLEOTIDE SEQUENCE</scope>
    <source>
        <strain evidence="2">CBS 113818</strain>
    </source>
</reference>
<feature type="compositionally biased region" description="Low complexity" evidence="1">
    <location>
        <begin position="125"/>
        <end position="136"/>
    </location>
</feature>
<organism evidence="2 3">
    <name type="scientific">Ophiobolus disseminans</name>
    <dbReference type="NCBI Taxonomy" id="1469910"/>
    <lineage>
        <taxon>Eukaryota</taxon>
        <taxon>Fungi</taxon>
        <taxon>Dikarya</taxon>
        <taxon>Ascomycota</taxon>
        <taxon>Pezizomycotina</taxon>
        <taxon>Dothideomycetes</taxon>
        <taxon>Pleosporomycetidae</taxon>
        <taxon>Pleosporales</taxon>
        <taxon>Pleosporineae</taxon>
        <taxon>Phaeosphaeriaceae</taxon>
        <taxon>Ophiobolus</taxon>
    </lineage>
</organism>
<keyword evidence="3" id="KW-1185">Reference proteome</keyword>